<evidence type="ECO:0000313" key="2">
    <source>
        <dbReference type="Proteomes" id="UP000595278"/>
    </source>
</evidence>
<protein>
    <submittedName>
        <fullName evidence="1">Uncharacterized protein</fullName>
    </submittedName>
</protein>
<organism evidence="1 2">
    <name type="scientific">Entomomonas asaccharolytica</name>
    <dbReference type="NCBI Taxonomy" id="2785331"/>
    <lineage>
        <taxon>Bacteria</taxon>
        <taxon>Pseudomonadati</taxon>
        <taxon>Pseudomonadota</taxon>
        <taxon>Gammaproteobacteria</taxon>
        <taxon>Pseudomonadales</taxon>
        <taxon>Pseudomonadaceae</taxon>
        <taxon>Entomomonas</taxon>
    </lineage>
</organism>
<gene>
    <name evidence="1" type="ORF">JHT90_06760</name>
</gene>
<proteinExistence type="predicted"/>
<dbReference type="EMBL" id="CP067393">
    <property type="protein sequence ID" value="QQP86940.1"/>
    <property type="molecule type" value="Genomic_DNA"/>
</dbReference>
<sequence>MATKIEKNIDLSKWQTLEDELLKLANKHVVVGVPASNNSRSDGVTNALIAAVHELGVPELNIAERSFLRASLTGNQGKYIRLNAENFKRVLNHQMSIDQALNVLGLIAAGDVKAFIANGDFTPLKPETIKRKGSSKPLIDTGELRQSITYEVRNND</sequence>
<dbReference type="KEGG" id="eaz:JHT90_06760"/>
<accession>A0A974NHH5</accession>
<reference evidence="1 2" key="1">
    <citation type="submission" date="2021-01" db="EMBL/GenBank/DDBJ databases">
        <title>Entomomonas sp. F2A isolated from a house cricket (Acheta domesticus).</title>
        <authorList>
            <person name="Spergser J."/>
            <person name="Busse H.-J."/>
        </authorList>
    </citation>
    <scope>NUCLEOTIDE SEQUENCE [LARGE SCALE GENOMIC DNA]</scope>
    <source>
        <strain evidence="1 2">F2A</strain>
    </source>
</reference>
<dbReference type="Proteomes" id="UP000595278">
    <property type="component" value="Chromosome"/>
</dbReference>
<keyword evidence="2" id="KW-1185">Reference proteome</keyword>
<name>A0A974NHH5_9GAMM</name>
<dbReference type="AlphaFoldDB" id="A0A974NHH5"/>
<dbReference type="RefSeq" id="WP_201095444.1">
    <property type="nucleotide sequence ID" value="NZ_CP067393.1"/>
</dbReference>
<evidence type="ECO:0000313" key="1">
    <source>
        <dbReference type="EMBL" id="QQP86940.1"/>
    </source>
</evidence>